<organism evidence="2 3">
    <name type="scientific">Mangrovibacterium diazotrophicum</name>
    <dbReference type="NCBI Taxonomy" id="1261403"/>
    <lineage>
        <taxon>Bacteria</taxon>
        <taxon>Pseudomonadati</taxon>
        <taxon>Bacteroidota</taxon>
        <taxon>Bacteroidia</taxon>
        <taxon>Marinilabiliales</taxon>
        <taxon>Prolixibacteraceae</taxon>
        <taxon>Mangrovibacterium</taxon>
    </lineage>
</organism>
<keyword evidence="3" id="KW-1185">Reference proteome</keyword>
<dbReference type="EMBL" id="RAPN01000001">
    <property type="protein sequence ID" value="RKD90857.1"/>
    <property type="molecule type" value="Genomic_DNA"/>
</dbReference>
<dbReference type="AlphaFoldDB" id="A0A419W5Y3"/>
<feature type="chain" id="PRO_5019059830" evidence="1">
    <location>
        <begin position="22"/>
        <end position="142"/>
    </location>
</feature>
<name>A0A419W5Y3_9BACT</name>
<feature type="signal peptide" evidence="1">
    <location>
        <begin position="1"/>
        <end position="21"/>
    </location>
</feature>
<evidence type="ECO:0000313" key="3">
    <source>
        <dbReference type="Proteomes" id="UP000283387"/>
    </source>
</evidence>
<sequence>MKIIKYLFCFCFILLALSNYAQSPVLKLIVPNVESAQGDLQVSIFNNDKTFLKEKEEYRIYRFKVEKDSDVFTIDDLPQGEYAMIIFHDKNSNKDLDRSFLGIPKEGYGFSNNIKPHLSAPDFRDCCFSLVKDTKIEIELLY</sequence>
<reference evidence="2 3" key="1">
    <citation type="submission" date="2018-09" db="EMBL/GenBank/DDBJ databases">
        <title>Genomic Encyclopedia of Archaeal and Bacterial Type Strains, Phase II (KMG-II): from individual species to whole genera.</title>
        <authorList>
            <person name="Goeker M."/>
        </authorList>
    </citation>
    <scope>NUCLEOTIDE SEQUENCE [LARGE SCALE GENOMIC DNA]</scope>
    <source>
        <strain evidence="2 3">DSM 27148</strain>
    </source>
</reference>
<accession>A0A419W5Y3</accession>
<dbReference type="OrthoDB" id="9788332at2"/>
<dbReference type="RefSeq" id="WP_120272219.1">
    <property type="nucleotide sequence ID" value="NZ_RAPN01000001.1"/>
</dbReference>
<gene>
    <name evidence="2" type="ORF">BC643_1202</name>
</gene>
<dbReference type="Pfam" id="PF09912">
    <property type="entry name" value="DUF2141"/>
    <property type="match status" value="1"/>
</dbReference>
<keyword evidence="1" id="KW-0732">Signal</keyword>
<protein>
    <submittedName>
        <fullName evidence="2">Uncharacterized protein (DUF2141 family)</fullName>
    </submittedName>
</protein>
<proteinExistence type="predicted"/>
<comment type="caution">
    <text evidence="2">The sequence shown here is derived from an EMBL/GenBank/DDBJ whole genome shotgun (WGS) entry which is preliminary data.</text>
</comment>
<evidence type="ECO:0000256" key="1">
    <source>
        <dbReference type="SAM" id="SignalP"/>
    </source>
</evidence>
<evidence type="ECO:0000313" key="2">
    <source>
        <dbReference type="EMBL" id="RKD90857.1"/>
    </source>
</evidence>
<dbReference type="InterPro" id="IPR018673">
    <property type="entry name" value="DUF2141"/>
</dbReference>
<dbReference type="Proteomes" id="UP000283387">
    <property type="component" value="Unassembled WGS sequence"/>
</dbReference>